<feature type="domain" description="Uroporphyrinogen decarboxylase (URO-D)" evidence="1">
    <location>
        <begin position="175"/>
        <end position="340"/>
    </location>
</feature>
<dbReference type="GO" id="GO:0004853">
    <property type="term" value="F:uroporphyrinogen decarboxylase activity"/>
    <property type="evidence" value="ECO:0007669"/>
    <property type="project" value="InterPro"/>
</dbReference>
<dbReference type="AlphaFoldDB" id="A0A9D1D2D2"/>
<sequence>MSYQDGWAAINLEMPDRIPRTEYSAETHWRLVEQVTGIRITKESTEQERLRASSSFRKAWDYGYRWHVYTDKRALLKCHTSMGHAEYAEGGSDFDTDIQCPFEDPEELLDFQPQEVYGSLDHRGLVREYNEDYQTCIREGADLVNTTGIYITLVSGLLEIFGWDMMLMALGIDAKAFGETANRYAAWVQQYFNALADCDAPVITVHDDIVWTSGPFVSPEWYRRYVFPNYKKYFAPLLEAGKKIIFTSDGTYTEFLEDIAVCGVHGFVMEPTTDLKYAAERFGKTHVLIGNVDTRFLLMGSREDIYRDVKRCIDIGRDCPGYIMAVGNHIPANTPVEKALYYNEVFEKLRRR</sequence>
<dbReference type="Pfam" id="PF01208">
    <property type="entry name" value="URO-D"/>
    <property type="match status" value="1"/>
</dbReference>
<accession>A0A9D1D2D2</accession>
<evidence type="ECO:0000259" key="1">
    <source>
        <dbReference type="Pfam" id="PF01208"/>
    </source>
</evidence>
<reference evidence="2" key="1">
    <citation type="submission" date="2020-10" db="EMBL/GenBank/DDBJ databases">
        <authorList>
            <person name="Gilroy R."/>
        </authorList>
    </citation>
    <scope>NUCLEOTIDE SEQUENCE</scope>
    <source>
        <strain evidence="2">ChiSjej3B21-11622</strain>
    </source>
</reference>
<dbReference type="Proteomes" id="UP000886886">
    <property type="component" value="Unassembled WGS sequence"/>
</dbReference>
<dbReference type="EMBL" id="DVFT01000137">
    <property type="protein sequence ID" value="HIQ96694.1"/>
    <property type="molecule type" value="Genomic_DNA"/>
</dbReference>
<protein>
    <recommendedName>
        <fullName evidence="1">Uroporphyrinogen decarboxylase (URO-D) domain-containing protein</fullName>
    </recommendedName>
</protein>
<dbReference type="GO" id="GO:0006779">
    <property type="term" value="P:porphyrin-containing compound biosynthetic process"/>
    <property type="evidence" value="ECO:0007669"/>
    <property type="project" value="InterPro"/>
</dbReference>
<comment type="caution">
    <text evidence="2">The sequence shown here is derived from an EMBL/GenBank/DDBJ whole genome shotgun (WGS) entry which is preliminary data.</text>
</comment>
<dbReference type="PANTHER" id="PTHR47099:SF1">
    <property type="entry name" value="METHYLCOBAMIDE:COM METHYLTRANSFERASE MTBA"/>
    <property type="match status" value="1"/>
</dbReference>
<gene>
    <name evidence="2" type="ORF">IAB26_09040</name>
</gene>
<dbReference type="InterPro" id="IPR000257">
    <property type="entry name" value="Uroporphyrinogen_deCOase"/>
</dbReference>
<evidence type="ECO:0000313" key="2">
    <source>
        <dbReference type="EMBL" id="HIQ96694.1"/>
    </source>
</evidence>
<dbReference type="PANTHER" id="PTHR47099">
    <property type="entry name" value="METHYLCOBAMIDE:COM METHYLTRANSFERASE MTBA"/>
    <property type="match status" value="1"/>
</dbReference>
<proteinExistence type="predicted"/>
<organism evidence="2 3">
    <name type="scientific">Candidatus Limivivens merdigallinarum</name>
    <dbReference type="NCBI Taxonomy" id="2840859"/>
    <lineage>
        <taxon>Bacteria</taxon>
        <taxon>Bacillati</taxon>
        <taxon>Bacillota</taxon>
        <taxon>Clostridia</taxon>
        <taxon>Lachnospirales</taxon>
        <taxon>Lachnospiraceae</taxon>
        <taxon>Lachnospiraceae incertae sedis</taxon>
        <taxon>Candidatus Limivivens</taxon>
    </lineage>
</organism>
<dbReference type="SUPFAM" id="SSF51726">
    <property type="entry name" value="UROD/MetE-like"/>
    <property type="match status" value="1"/>
</dbReference>
<dbReference type="Gene3D" id="3.20.20.210">
    <property type="match status" value="1"/>
</dbReference>
<reference evidence="2" key="2">
    <citation type="journal article" date="2021" name="PeerJ">
        <title>Extensive microbial diversity within the chicken gut microbiome revealed by metagenomics and culture.</title>
        <authorList>
            <person name="Gilroy R."/>
            <person name="Ravi A."/>
            <person name="Getino M."/>
            <person name="Pursley I."/>
            <person name="Horton D.L."/>
            <person name="Alikhan N.F."/>
            <person name="Baker D."/>
            <person name="Gharbi K."/>
            <person name="Hall N."/>
            <person name="Watson M."/>
            <person name="Adriaenssens E.M."/>
            <person name="Foster-Nyarko E."/>
            <person name="Jarju S."/>
            <person name="Secka A."/>
            <person name="Antonio M."/>
            <person name="Oren A."/>
            <person name="Chaudhuri R.R."/>
            <person name="La Ragione R."/>
            <person name="Hildebrand F."/>
            <person name="Pallen M.J."/>
        </authorList>
    </citation>
    <scope>NUCLEOTIDE SEQUENCE</scope>
    <source>
        <strain evidence="2">ChiSjej3B21-11622</strain>
    </source>
</reference>
<dbReference type="InterPro" id="IPR038071">
    <property type="entry name" value="UROD/MetE-like_sf"/>
</dbReference>
<dbReference type="InterPro" id="IPR052024">
    <property type="entry name" value="Methanogen_methyltrans"/>
</dbReference>
<name>A0A9D1D2D2_9FIRM</name>
<evidence type="ECO:0000313" key="3">
    <source>
        <dbReference type="Proteomes" id="UP000886886"/>
    </source>
</evidence>